<dbReference type="OrthoDB" id="2879007at2"/>
<dbReference type="STRING" id="1246626.BleG1_0552"/>
<sequence length="87" mass="9576">MPEIKVNEEEVLSVLSEAGEKGSFIVSDGEPAIETSSMAFLSKLAEFESGYATQLKAFLDVFKSVQQESEELVKTYGEVDRSLASHR</sequence>
<gene>
    <name evidence="1" type="ORF">BleG1_0552</name>
</gene>
<dbReference type="eggNOG" id="ENOG5030D51">
    <property type="taxonomic scope" value="Bacteria"/>
</dbReference>
<dbReference type="InterPro" id="IPR046318">
    <property type="entry name" value="DUF5344"/>
</dbReference>
<dbReference type="Pfam" id="PF17279">
    <property type="entry name" value="DUF5344"/>
    <property type="match status" value="1"/>
</dbReference>
<protein>
    <submittedName>
        <fullName evidence="1">Uncharacterized protein</fullName>
    </submittedName>
</protein>
<reference evidence="1 2" key="1">
    <citation type="journal article" date="2014" name="Gene">
        <title>A comparative genomic analysis of the alkalitolerant soil bacterium Bacillus lehensis G1.</title>
        <authorList>
            <person name="Noor Y.M."/>
            <person name="Samsulrizal N.H."/>
            <person name="Jema'on N.A."/>
            <person name="Low K.O."/>
            <person name="Ramli A.N."/>
            <person name="Alias N.I."/>
            <person name="Damis S.I."/>
            <person name="Fuzi S.F."/>
            <person name="Isa M.N."/>
            <person name="Murad A.M."/>
            <person name="Raih M.F."/>
            <person name="Bakar F.D."/>
            <person name="Najimudin N."/>
            <person name="Mahadi N.M."/>
            <person name="Illias R.M."/>
        </authorList>
    </citation>
    <scope>NUCLEOTIDE SEQUENCE [LARGE SCALE GENOMIC DNA]</scope>
    <source>
        <strain evidence="1 2">G1</strain>
    </source>
</reference>
<evidence type="ECO:0000313" key="2">
    <source>
        <dbReference type="Proteomes" id="UP000027142"/>
    </source>
</evidence>
<organism evidence="1 2">
    <name type="scientific">Shouchella lehensis G1</name>
    <dbReference type="NCBI Taxonomy" id="1246626"/>
    <lineage>
        <taxon>Bacteria</taxon>
        <taxon>Bacillati</taxon>
        <taxon>Bacillota</taxon>
        <taxon>Bacilli</taxon>
        <taxon>Bacillales</taxon>
        <taxon>Bacillaceae</taxon>
        <taxon>Shouchella</taxon>
    </lineage>
</organism>
<evidence type="ECO:0000313" key="1">
    <source>
        <dbReference type="EMBL" id="AIC93160.1"/>
    </source>
</evidence>
<keyword evidence="2" id="KW-1185">Reference proteome</keyword>
<proteinExistence type="predicted"/>
<dbReference type="RefSeq" id="WP_038476850.1">
    <property type="nucleotide sequence ID" value="NZ_CP003923.1"/>
</dbReference>
<dbReference type="EMBL" id="CP003923">
    <property type="protein sequence ID" value="AIC93160.1"/>
    <property type="molecule type" value="Genomic_DNA"/>
</dbReference>
<accession>A0A060LT58</accession>
<dbReference type="PATRIC" id="fig|1246626.3.peg.545"/>
<name>A0A060LT58_9BACI</name>
<dbReference type="HOGENOM" id="CLU_2476933_0_0_9"/>
<dbReference type="AlphaFoldDB" id="A0A060LT58"/>
<dbReference type="KEGG" id="ble:BleG1_0552"/>
<dbReference type="Proteomes" id="UP000027142">
    <property type="component" value="Chromosome"/>
</dbReference>